<dbReference type="InterPro" id="IPR011008">
    <property type="entry name" value="Dimeric_a/b-barrel"/>
</dbReference>
<dbReference type="Pfam" id="PF03795">
    <property type="entry name" value="YCII"/>
    <property type="match status" value="1"/>
</dbReference>
<feature type="domain" description="YCII-related" evidence="2">
    <location>
        <begin position="17"/>
        <end position="113"/>
    </location>
</feature>
<organism evidence="3 4">
    <name type="scientific">Occultella aeris</name>
    <dbReference type="NCBI Taxonomy" id="2761496"/>
    <lineage>
        <taxon>Bacteria</taxon>
        <taxon>Bacillati</taxon>
        <taxon>Actinomycetota</taxon>
        <taxon>Actinomycetes</taxon>
        <taxon>Micrococcales</taxon>
        <taxon>Ruaniaceae</taxon>
        <taxon>Occultella</taxon>
    </lineage>
</organism>
<name>A0A7M4DEF1_9MICO</name>
<sequence>MTQYLLSIWSTDQEMADIPTEGLEEAYAQVGAFNDSLQQAGAWVFGGGLEPSSTATKVDSTQGDAVVTDGPFLETKEQLGGFWVIEAPDLDAALAYADQASKACFSAVEVRPFQAEPTE</sequence>
<gene>
    <name evidence="3" type="ORF">HALOF300_00491</name>
</gene>
<dbReference type="PANTHER" id="PTHR35174">
    <property type="entry name" value="BLL7171 PROTEIN-RELATED"/>
    <property type="match status" value="1"/>
</dbReference>
<dbReference type="Proteomes" id="UP000419743">
    <property type="component" value="Unassembled WGS sequence"/>
</dbReference>
<evidence type="ECO:0000313" key="4">
    <source>
        <dbReference type="Proteomes" id="UP000419743"/>
    </source>
</evidence>
<proteinExistence type="inferred from homology"/>
<comment type="caution">
    <text evidence="3">The sequence shown here is derived from an EMBL/GenBank/DDBJ whole genome shotgun (WGS) entry which is preliminary data.</text>
</comment>
<accession>A0A7M4DEF1</accession>
<dbReference type="SUPFAM" id="SSF54909">
    <property type="entry name" value="Dimeric alpha+beta barrel"/>
    <property type="match status" value="1"/>
</dbReference>
<dbReference type="EMBL" id="CACRYJ010000006">
    <property type="protein sequence ID" value="VZO35266.1"/>
    <property type="molecule type" value="Genomic_DNA"/>
</dbReference>
<evidence type="ECO:0000256" key="1">
    <source>
        <dbReference type="ARBA" id="ARBA00007689"/>
    </source>
</evidence>
<protein>
    <submittedName>
        <fullName evidence="3">YCII-related domain protein</fullName>
    </submittedName>
</protein>
<comment type="similarity">
    <text evidence="1">Belongs to the YciI family.</text>
</comment>
<keyword evidence="4" id="KW-1185">Reference proteome</keyword>
<evidence type="ECO:0000259" key="2">
    <source>
        <dbReference type="Pfam" id="PF03795"/>
    </source>
</evidence>
<evidence type="ECO:0000313" key="3">
    <source>
        <dbReference type="EMBL" id="VZO35266.1"/>
    </source>
</evidence>
<dbReference type="AlphaFoldDB" id="A0A7M4DEF1"/>
<dbReference type="RefSeq" id="WP_156739043.1">
    <property type="nucleotide sequence ID" value="NZ_CACRYJ010000006.1"/>
</dbReference>
<dbReference type="PANTHER" id="PTHR35174:SF3">
    <property type="entry name" value="BLL7171 PROTEIN"/>
    <property type="match status" value="1"/>
</dbReference>
<dbReference type="InterPro" id="IPR005545">
    <property type="entry name" value="YCII"/>
</dbReference>
<reference evidence="3 4" key="1">
    <citation type="submission" date="2019-11" db="EMBL/GenBank/DDBJ databases">
        <authorList>
            <person name="Criscuolo A."/>
        </authorList>
    </citation>
    <scope>NUCLEOTIDE SEQUENCE [LARGE SCALE GENOMIC DNA]</scope>
    <source>
        <strain evidence="3">CIP111667</strain>
    </source>
</reference>
<dbReference type="Gene3D" id="3.30.70.1060">
    <property type="entry name" value="Dimeric alpha+beta barrel"/>
    <property type="match status" value="1"/>
</dbReference>